<evidence type="ECO:0000256" key="2">
    <source>
        <dbReference type="SAM" id="MobiDB-lite"/>
    </source>
</evidence>
<proteinExistence type="predicted"/>
<reference evidence="3 4" key="1">
    <citation type="submission" date="2023-11" db="EMBL/GenBank/DDBJ databases">
        <title>Dfirmibasis_genome.</title>
        <authorList>
            <person name="Edelbroek B."/>
            <person name="Kjellin J."/>
            <person name="Jerlstrom-Hultqvist J."/>
            <person name="Soderbom F."/>
        </authorList>
    </citation>
    <scope>NUCLEOTIDE SEQUENCE [LARGE SCALE GENOMIC DNA]</scope>
    <source>
        <strain evidence="3 4">TNS-C-14</strain>
    </source>
</reference>
<evidence type="ECO:0000313" key="3">
    <source>
        <dbReference type="EMBL" id="KAK5580658.1"/>
    </source>
</evidence>
<keyword evidence="1" id="KW-0175">Coiled coil</keyword>
<feature type="region of interest" description="Disordered" evidence="2">
    <location>
        <begin position="308"/>
        <end position="392"/>
    </location>
</feature>
<evidence type="ECO:0000256" key="1">
    <source>
        <dbReference type="SAM" id="Coils"/>
    </source>
</evidence>
<dbReference type="EMBL" id="JAVFKY010000002">
    <property type="protein sequence ID" value="KAK5580658.1"/>
    <property type="molecule type" value="Genomic_DNA"/>
</dbReference>
<sequence length="482" mass="56568">MGDRDIPDEWDTVSEDQIKNNLLTLEISNKLRELKLLEVEYEKLEEKEKEIENKKTTTITTTDIKIKEFIKNEIKKGGEEIVYNEGGEENGEEEEEEPLLLINFTKWSYNKIKYMGGGKIENQDLFDRLVNKLNSEEEFFITMTDDLLERELAFHTTNKQWREDIKQLERQYQGDYFSLLSYPPTLGGFLLENIWSKIKEGTEWKSVNILKCIYLAKTNRSLLYKHNMALAIEFMALEQKLLGPTAKRLKDEEDLEYNIQLRQYEELMQKRYENEINEGIIKNLQQVVYTNEGISNNLDRINSSKINEINDDYNNNEDSGEYSDGDGSYCSTCDGRDSDSDYDDGNDENNGGDDRMIEEPEEDDTTTSTSFQQSDDDEADNELDDEDNRKKKKEKLIEERKIKEIEAERIHKENEKKKIETPPPPTLNILDKIIAMIFSKLTVQSNKESHYQTLKRLESSIKETWIEEFGCLPPNCLWREEQ</sequence>
<dbReference type="AlphaFoldDB" id="A0AAN7U331"/>
<feature type="compositionally biased region" description="Acidic residues" evidence="2">
    <location>
        <begin position="374"/>
        <end position="386"/>
    </location>
</feature>
<name>A0AAN7U331_9MYCE</name>
<organism evidence="3 4">
    <name type="scientific">Dictyostelium firmibasis</name>
    <dbReference type="NCBI Taxonomy" id="79012"/>
    <lineage>
        <taxon>Eukaryota</taxon>
        <taxon>Amoebozoa</taxon>
        <taxon>Evosea</taxon>
        <taxon>Eumycetozoa</taxon>
        <taxon>Dictyostelia</taxon>
        <taxon>Dictyosteliales</taxon>
        <taxon>Dictyosteliaceae</taxon>
        <taxon>Dictyostelium</taxon>
    </lineage>
</organism>
<accession>A0AAN7U331</accession>
<dbReference type="Proteomes" id="UP001344447">
    <property type="component" value="Unassembled WGS sequence"/>
</dbReference>
<feature type="compositionally biased region" description="Acidic residues" evidence="2">
    <location>
        <begin position="340"/>
        <end position="351"/>
    </location>
</feature>
<gene>
    <name evidence="3" type="ORF">RB653_000681</name>
</gene>
<keyword evidence="4" id="KW-1185">Reference proteome</keyword>
<comment type="caution">
    <text evidence="3">The sequence shown here is derived from an EMBL/GenBank/DDBJ whole genome shotgun (WGS) entry which is preliminary data.</text>
</comment>
<evidence type="ECO:0000313" key="4">
    <source>
        <dbReference type="Proteomes" id="UP001344447"/>
    </source>
</evidence>
<feature type="compositionally biased region" description="Acidic residues" evidence="2">
    <location>
        <begin position="309"/>
        <end position="324"/>
    </location>
</feature>
<feature type="coiled-coil region" evidence="1">
    <location>
        <begin position="20"/>
        <end position="57"/>
    </location>
</feature>
<protein>
    <submittedName>
        <fullName evidence="3">Uncharacterized protein</fullName>
    </submittedName>
</protein>